<protein>
    <submittedName>
        <fullName evidence="1">Gas vesicle protein GvpG</fullName>
    </submittedName>
</protein>
<comment type="caution">
    <text evidence="1">The sequence shown here is derived from an EMBL/GenBank/DDBJ whole genome shotgun (WGS) entry which is preliminary data.</text>
</comment>
<dbReference type="EMBL" id="JAINVZ010000001">
    <property type="protein sequence ID" value="MBY8883550.1"/>
    <property type="molecule type" value="Genomic_DNA"/>
</dbReference>
<dbReference type="Pfam" id="PF05120">
    <property type="entry name" value="GvpG"/>
    <property type="match status" value="1"/>
</dbReference>
<proteinExistence type="predicted"/>
<evidence type="ECO:0000313" key="1">
    <source>
        <dbReference type="EMBL" id="MBY8883550.1"/>
    </source>
</evidence>
<keyword evidence="2" id="KW-1185">Reference proteome</keyword>
<name>A0ABS7QK37_9ACTN</name>
<gene>
    <name evidence="1" type="ORF">K7472_01645</name>
</gene>
<reference evidence="1 2" key="1">
    <citation type="submission" date="2021-08" db="EMBL/GenBank/DDBJ databases">
        <title>Streptomyces sp. PTM05 isolated from lichen.</title>
        <authorList>
            <person name="Somphong A."/>
            <person name="Phongsopitanun W."/>
            <person name="Tanasupawat S."/>
        </authorList>
    </citation>
    <scope>NUCLEOTIDE SEQUENCE [LARGE SCALE GENOMIC DNA]</scope>
    <source>
        <strain evidence="1 2">Ptm05</strain>
    </source>
</reference>
<dbReference type="RefSeq" id="WP_222973192.1">
    <property type="nucleotide sequence ID" value="NZ_JAINVZ010000001.1"/>
</dbReference>
<organism evidence="1 2">
    <name type="scientific">Streptantibioticus parmotrematis</name>
    <dbReference type="NCBI Taxonomy" id="2873249"/>
    <lineage>
        <taxon>Bacteria</taxon>
        <taxon>Bacillati</taxon>
        <taxon>Actinomycetota</taxon>
        <taxon>Actinomycetes</taxon>
        <taxon>Kitasatosporales</taxon>
        <taxon>Streptomycetaceae</taxon>
        <taxon>Streptantibioticus</taxon>
    </lineage>
</organism>
<evidence type="ECO:0000313" key="2">
    <source>
        <dbReference type="Proteomes" id="UP001198565"/>
    </source>
</evidence>
<dbReference type="Proteomes" id="UP001198565">
    <property type="component" value="Unassembled WGS sequence"/>
</dbReference>
<sequence>MGLITQILTLPLAPARGSAWVIQQVVRTAEAECYDPAPVRAQLAALEQDLLDGNIDEEEFDRREDELLDRLEWLEAEYARLRGPGQSP</sequence>
<dbReference type="InterPro" id="IPR007804">
    <property type="entry name" value="GvpG"/>
</dbReference>
<accession>A0ABS7QK37</accession>